<gene>
    <name evidence="1" type="ORF">SDC9_179594</name>
</gene>
<name>A0A645GZF5_9ZZZZ</name>
<sequence length="107" mass="12655">MLKFSVKFGRFVNVVRLGIDTHTHITGFFDIRQYLFMLAFSCPHNRCDDLDARTFAQRQYLVDDLVERLLLDTFAALRAMRYADACVEKAQVIIDFRYRTDRRARVV</sequence>
<reference evidence="1" key="1">
    <citation type="submission" date="2019-08" db="EMBL/GenBank/DDBJ databases">
        <authorList>
            <person name="Kucharzyk K."/>
            <person name="Murdoch R.W."/>
            <person name="Higgins S."/>
            <person name="Loffler F."/>
        </authorList>
    </citation>
    <scope>NUCLEOTIDE SEQUENCE</scope>
</reference>
<organism evidence="1">
    <name type="scientific">bioreactor metagenome</name>
    <dbReference type="NCBI Taxonomy" id="1076179"/>
    <lineage>
        <taxon>unclassified sequences</taxon>
        <taxon>metagenomes</taxon>
        <taxon>ecological metagenomes</taxon>
    </lineage>
</organism>
<dbReference type="AlphaFoldDB" id="A0A645GZF5"/>
<evidence type="ECO:0000313" key="1">
    <source>
        <dbReference type="EMBL" id="MPN32118.1"/>
    </source>
</evidence>
<proteinExistence type="predicted"/>
<protein>
    <submittedName>
        <fullName evidence="1">Uncharacterized protein</fullName>
    </submittedName>
</protein>
<dbReference type="EMBL" id="VSSQ01083953">
    <property type="protein sequence ID" value="MPN32118.1"/>
    <property type="molecule type" value="Genomic_DNA"/>
</dbReference>
<accession>A0A645GZF5</accession>
<comment type="caution">
    <text evidence="1">The sequence shown here is derived from an EMBL/GenBank/DDBJ whole genome shotgun (WGS) entry which is preliminary data.</text>
</comment>